<dbReference type="EnsemblMetazoa" id="XM_038198694.1">
    <property type="protein sequence ID" value="XP_038054622.1"/>
    <property type="gene ID" value="LOC119726839"/>
</dbReference>
<feature type="transmembrane region" description="Helical" evidence="6">
    <location>
        <begin position="512"/>
        <end position="534"/>
    </location>
</feature>
<dbReference type="PANTHER" id="PTHR15549">
    <property type="entry name" value="PAIRED IMMUNOGLOBULIN-LIKE TYPE 2 RECEPTOR"/>
    <property type="match status" value="1"/>
</dbReference>
<feature type="compositionally biased region" description="Basic and acidic residues" evidence="5">
    <location>
        <begin position="756"/>
        <end position="780"/>
    </location>
</feature>
<evidence type="ECO:0000256" key="2">
    <source>
        <dbReference type="ARBA" id="ARBA00022692"/>
    </source>
</evidence>
<dbReference type="OrthoDB" id="10238325at2759"/>
<dbReference type="InterPro" id="IPR051694">
    <property type="entry name" value="Immunoregulatory_rcpt-like"/>
</dbReference>
<evidence type="ECO:0000256" key="1">
    <source>
        <dbReference type="ARBA" id="ARBA00004167"/>
    </source>
</evidence>
<evidence type="ECO:0000313" key="8">
    <source>
        <dbReference type="Proteomes" id="UP000887568"/>
    </source>
</evidence>
<feature type="region of interest" description="Disordered" evidence="5">
    <location>
        <begin position="543"/>
        <end position="564"/>
    </location>
</feature>
<keyword evidence="2 6" id="KW-0812">Transmembrane</keyword>
<protein>
    <submittedName>
        <fullName evidence="7">Uncharacterized protein</fullName>
    </submittedName>
</protein>
<evidence type="ECO:0000256" key="5">
    <source>
        <dbReference type="SAM" id="MobiDB-lite"/>
    </source>
</evidence>
<feature type="compositionally biased region" description="Polar residues" evidence="5">
    <location>
        <begin position="221"/>
        <end position="238"/>
    </location>
</feature>
<evidence type="ECO:0000313" key="7">
    <source>
        <dbReference type="EnsemblMetazoa" id="XP_038054622.1"/>
    </source>
</evidence>
<keyword evidence="3 6" id="KW-1133">Transmembrane helix</keyword>
<dbReference type="GO" id="GO:0071944">
    <property type="term" value="C:cell periphery"/>
    <property type="evidence" value="ECO:0007669"/>
    <property type="project" value="UniProtKB-ARBA"/>
</dbReference>
<keyword evidence="4 6" id="KW-0472">Membrane</keyword>
<accession>A0A913ZSL7</accession>
<evidence type="ECO:0000256" key="6">
    <source>
        <dbReference type="SAM" id="Phobius"/>
    </source>
</evidence>
<feature type="compositionally biased region" description="Low complexity" evidence="5">
    <location>
        <begin position="486"/>
        <end position="502"/>
    </location>
</feature>
<sequence length="790" mass="85860">MRKSTGIGPNMSKLTVIAFSHTALWMICSAVLLPSELQGPLDHSVLVEMRRHFCSTSEPGYLNFQHLMFWVFSETSWIPANLFLSKCSQIFFLFFRQLCDSQMYSERHLCRILCRQNDWYDCFNDTGSQLCGAPCTNPYCRYEDAVVCQYGECSCIYSIRASPFCGCRNDDVLATSVPGPGSQYTISNCTNANSTLVLSTPSTSIEETSAPVGLSTSSEFNIPQSTSLQPSKQSTTATSKHRPNGQVNVVAIALGAVLVSLVVIYLCRSGKLSGMLKKPSKQDDQSSSIEFGTQVSNRERLPEPLALGGVDEYSYAHDHLSGGPTTQGTGMDASVTHAYVNVQESALCAKGRPAVGLTAGVELSRSQNETPAYEEVSAAGTDVQDNAASNPYQQLNRATMESTTYQELKGKPNEHGLKLNENNTTDVFNFVEHHVKTRIAVINCTNANSSLVFSTPSTSIEETSAPVGLSTSSEFNIQQSTCLQPSKQSTTATSKQSTTATSKHNDGGQVTVVVPIAIGAVLLILVILVVIYLCRSGKLSAMLKKPSEHKDESRNAELGRKASNRAQLPEPLVINNLEYSYAYDHWPVRPPNATTVDPSPVTRAGALVDGQGSVRYVTGGPTTEAADVHPDFVLERRAGYEEVEIGNDEGSGSATEVAHSSPGQSLTEGDDHAYFQVFPTRESQRSHNKTPGYEEVSVTGTDVQENAASSPYQQLNGATMESSEYQGLKGKADDDLTGEENASSQYQHLNRAALKRFNEGDRQKGNDDYEHLKGQSDYDVPRPVGYKTTE</sequence>
<feature type="region of interest" description="Disordered" evidence="5">
    <location>
        <begin position="275"/>
        <end position="294"/>
    </location>
</feature>
<feature type="region of interest" description="Disordered" evidence="5">
    <location>
        <begin position="646"/>
        <end position="790"/>
    </location>
</feature>
<feature type="compositionally biased region" description="Basic and acidic residues" evidence="5">
    <location>
        <begin position="545"/>
        <end position="560"/>
    </location>
</feature>
<feature type="compositionally biased region" description="Polar residues" evidence="5">
    <location>
        <begin position="698"/>
        <end position="725"/>
    </location>
</feature>
<dbReference type="GeneID" id="119726839"/>
<dbReference type="Proteomes" id="UP000887568">
    <property type="component" value="Unplaced"/>
</dbReference>
<proteinExistence type="predicted"/>
<evidence type="ECO:0000256" key="3">
    <source>
        <dbReference type="ARBA" id="ARBA00022989"/>
    </source>
</evidence>
<organism evidence="7 8">
    <name type="scientific">Patiria miniata</name>
    <name type="common">Bat star</name>
    <name type="synonym">Asterina miniata</name>
    <dbReference type="NCBI Taxonomy" id="46514"/>
    <lineage>
        <taxon>Eukaryota</taxon>
        <taxon>Metazoa</taxon>
        <taxon>Echinodermata</taxon>
        <taxon>Eleutherozoa</taxon>
        <taxon>Asterozoa</taxon>
        <taxon>Asteroidea</taxon>
        <taxon>Valvatacea</taxon>
        <taxon>Valvatida</taxon>
        <taxon>Asterinidae</taxon>
        <taxon>Patiria</taxon>
    </lineage>
</organism>
<dbReference type="AlphaFoldDB" id="A0A913ZSL7"/>
<keyword evidence="8" id="KW-1185">Reference proteome</keyword>
<feature type="region of interest" description="Disordered" evidence="5">
    <location>
        <begin position="481"/>
        <end position="506"/>
    </location>
</feature>
<name>A0A913ZSL7_PATMI</name>
<evidence type="ECO:0000256" key="4">
    <source>
        <dbReference type="ARBA" id="ARBA00023136"/>
    </source>
</evidence>
<feature type="region of interest" description="Disordered" evidence="5">
    <location>
        <begin position="221"/>
        <end position="242"/>
    </location>
</feature>
<dbReference type="RefSeq" id="XP_038054622.1">
    <property type="nucleotide sequence ID" value="XM_038198694.1"/>
</dbReference>
<dbReference type="PANTHER" id="PTHR15549:SF30">
    <property type="entry name" value="MID2 DOMAIN-CONTAINING PROTEIN"/>
    <property type="match status" value="1"/>
</dbReference>
<feature type="transmembrane region" description="Helical" evidence="6">
    <location>
        <begin position="247"/>
        <end position="266"/>
    </location>
</feature>
<reference evidence="7" key="1">
    <citation type="submission" date="2022-11" db="UniProtKB">
        <authorList>
            <consortium name="EnsemblMetazoa"/>
        </authorList>
    </citation>
    <scope>IDENTIFICATION</scope>
</reference>
<comment type="subcellular location">
    <subcellularLocation>
        <location evidence="1">Membrane</location>
        <topology evidence="1">Single-pass membrane protein</topology>
    </subcellularLocation>
</comment>
<dbReference type="GO" id="GO:0016020">
    <property type="term" value="C:membrane"/>
    <property type="evidence" value="ECO:0007669"/>
    <property type="project" value="UniProtKB-SubCell"/>
</dbReference>